<dbReference type="Proteomes" id="UP000448867">
    <property type="component" value="Unassembled WGS sequence"/>
</dbReference>
<dbReference type="EMBL" id="WKKI01000010">
    <property type="protein sequence ID" value="MRX72005.1"/>
    <property type="molecule type" value="Genomic_DNA"/>
</dbReference>
<comment type="caution">
    <text evidence="1">The sequence shown here is derived from an EMBL/GenBank/DDBJ whole genome shotgun (WGS) entry which is preliminary data.</text>
</comment>
<sequence length="284" mass="32865">MIYVGVTGWGDHDLLYPQGISSGSKLKEYSGHFPIVELDASFYAIQPQRNNEKWIRETPDVFKFIIKAYQGMTGHQRGDIPFDSKEEMFAAFQLSISPYIEAGKLAMVLFQFPPWFSCKKENVEYLRWCKQQMGDIPCALEFRHQSWFKPEYYERTLSFMKEENWIHSICDEPQAGEGSIPAILVPTNSSSTLVRLHGRNVHGWNKTGSDEHWREVRYLYQYNRAELEEWAQHALSLQKSSEHVFILFNNNSGGDAAANAKQMIQLLGVEYNGLGDRQLDMFDE</sequence>
<proteinExistence type="predicted"/>
<reference evidence="1 2" key="1">
    <citation type="submission" date="2019-11" db="EMBL/GenBank/DDBJ databases">
        <title>Bacillus lacus genome.</title>
        <authorList>
            <person name="Allen C.J."/>
            <person name="Newman J.D."/>
        </authorList>
    </citation>
    <scope>NUCLEOTIDE SEQUENCE [LARGE SCALE GENOMIC DNA]</scope>
    <source>
        <strain evidence="1 2">KCTC 33946</strain>
    </source>
</reference>
<dbReference type="SUPFAM" id="SSF117396">
    <property type="entry name" value="TM1631-like"/>
    <property type="match status" value="1"/>
</dbReference>
<dbReference type="Gene3D" id="3.20.20.410">
    <property type="entry name" value="Protein of unknown function UPF0759"/>
    <property type="match status" value="1"/>
</dbReference>
<evidence type="ECO:0000313" key="1">
    <source>
        <dbReference type="EMBL" id="MRX72005.1"/>
    </source>
</evidence>
<name>A0A7X2LWZ3_9BACI</name>
<evidence type="ECO:0000313" key="2">
    <source>
        <dbReference type="Proteomes" id="UP000448867"/>
    </source>
</evidence>
<dbReference type="PANTHER" id="PTHR30348">
    <property type="entry name" value="UNCHARACTERIZED PROTEIN YECE"/>
    <property type="match status" value="1"/>
</dbReference>
<organism evidence="1 2">
    <name type="scientific">Metabacillus lacus</name>
    <dbReference type="NCBI Taxonomy" id="1983721"/>
    <lineage>
        <taxon>Bacteria</taxon>
        <taxon>Bacillati</taxon>
        <taxon>Bacillota</taxon>
        <taxon>Bacilli</taxon>
        <taxon>Bacillales</taxon>
        <taxon>Bacillaceae</taxon>
        <taxon>Metabacillus</taxon>
    </lineage>
</organism>
<dbReference type="RefSeq" id="WP_154307145.1">
    <property type="nucleotide sequence ID" value="NZ_WKKI01000010.1"/>
</dbReference>
<gene>
    <name evidence="1" type="ORF">GJU40_07450</name>
</gene>
<protein>
    <submittedName>
        <fullName evidence="1">DUF72 domain-containing protein</fullName>
    </submittedName>
</protein>
<dbReference type="OrthoDB" id="9780310at2"/>
<dbReference type="Pfam" id="PF01904">
    <property type="entry name" value="DUF72"/>
    <property type="match status" value="1"/>
</dbReference>
<dbReference type="InterPro" id="IPR036520">
    <property type="entry name" value="UPF0759_sf"/>
</dbReference>
<dbReference type="PANTHER" id="PTHR30348:SF13">
    <property type="entry name" value="UPF0759 PROTEIN YUNF"/>
    <property type="match status" value="1"/>
</dbReference>
<dbReference type="InterPro" id="IPR002763">
    <property type="entry name" value="DUF72"/>
</dbReference>
<accession>A0A7X2LWZ3</accession>
<keyword evidence="2" id="KW-1185">Reference proteome</keyword>
<dbReference type="AlphaFoldDB" id="A0A7X2LWZ3"/>